<dbReference type="EMBL" id="LOXM01000139">
    <property type="protein sequence ID" value="KVG65978.1"/>
    <property type="molecule type" value="Genomic_DNA"/>
</dbReference>
<evidence type="ECO:0000313" key="2">
    <source>
        <dbReference type="Proteomes" id="UP000064029"/>
    </source>
</evidence>
<dbReference type="InterPro" id="IPR008861">
    <property type="entry name" value="GpX-like"/>
</dbReference>
<comment type="caution">
    <text evidence="1">The sequence shown here is derived from an EMBL/GenBank/DDBJ whole genome shotgun (WGS) entry which is preliminary data.</text>
</comment>
<dbReference type="Pfam" id="PF05489">
    <property type="entry name" value="Phage_tail_X"/>
    <property type="match status" value="1"/>
</dbReference>
<dbReference type="Proteomes" id="UP000064029">
    <property type="component" value="Unassembled WGS sequence"/>
</dbReference>
<gene>
    <name evidence="1" type="ORF">WJ33_26160</name>
</gene>
<organism evidence="1 2">
    <name type="scientific">Burkholderia ubonensis</name>
    <dbReference type="NCBI Taxonomy" id="101571"/>
    <lineage>
        <taxon>Bacteria</taxon>
        <taxon>Pseudomonadati</taxon>
        <taxon>Pseudomonadota</taxon>
        <taxon>Betaproteobacteria</taxon>
        <taxon>Burkholderiales</taxon>
        <taxon>Burkholderiaceae</taxon>
        <taxon>Burkholderia</taxon>
        <taxon>Burkholderia cepacia complex</taxon>
    </lineage>
</organism>
<name>A0A103RDT0_9BURK</name>
<dbReference type="OrthoDB" id="8759063at2"/>
<dbReference type="RefSeq" id="WP_059752311.1">
    <property type="nucleotide sequence ID" value="NZ_CP013414.1"/>
</dbReference>
<proteinExistence type="predicted"/>
<accession>A0A103RDT0</accession>
<reference evidence="1 2" key="1">
    <citation type="submission" date="2015-11" db="EMBL/GenBank/DDBJ databases">
        <title>Expanding the genomic diversity of Burkholderia species for the development of highly accurate diagnostics.</title>
        <authorList>
            <person name="Sahl J."/>
            <person name="Keim P."/>
            <person name="Wagner D."/>
        </authorList>
    </citation>
    <scope>NUCLEOTIDE SEQUENCE [LARGE SCALE GENOMIC DNA]</scope>
    <source>
        <strain evidence="1 2">MSMB2036</strain>
    </source>
</reference>
<sequence length="68" mass="7558">MAKTLRTSDGDVLDTLCYTHYGTLSGTVEAVYEENPGLARETQPFRSGVLIVMPDLEVARDEPIQLWS</sequence>
<evidence type="ECO:0000313" key="1">
    <source>
        <dbReference type="EMBL" id="KVG65978.1"/>
    </source>
</evidence>
<protein>
    <submittedName>
        <fullName evidence="1">Phage tail protein</fullName>
    </submittedName>
</protein>
<dbReference type="AlphaFoldDB" id="A0A103RDT0"/>